<keyword evidence="3" id="KW-1185">Reference proteome</keyword>
<sequence>MSIPPGDEIRWSDTAEKKAISEALQYLPDIRKAHADNNMLQSQLLMRSHPDKYDAEIVRRQLSRDGSNQKVAEDMRAIDLSLVLGRHLLAYVKPEFRQHPNPQSPDPELRQMAKCEDRCLLVQLMWKDYEPRHNSPNSGPKPTEAQSLLRWCAARQIAKYLEYDRVEDLRFLVIMESGLMRQVLWVRNSFLLRAPSYLTRLADSPHLPWNRCDADDRTRRYLALNSLIEWDGVQRLQAIFSQRFGKFSKTFKNGKRRDDQKYETNHTSVVRMWYKPTAGARKTFTQLKKLQFKTYHFEAAPGKMKLVLAAIVHFRRPNGRGDALRMYNHDDGEQVHVQEDMAYLEDDGWRMGDEDEGEYMLYYVPAPSHPLKPTRELKQRGPSAREMDLDFDLADQPVSGCEADQEDSDLGSDSNADAEDDQED</sequence>
<evidence type="ECO:0000313" key="3">
    <source>
        <dbReference type="Proteomes" id="UP001446871"/>
    </source>
</evidence>
<organism evidence="2 3">
    <name type="scientific">Apiospora saccharicola</name>
    <dbReference type="NCBI Taxonomy" id="335842"/>
    <lineage>
        <taxon>Eukaryota</taxon>
        <taxon>Fungi</taxon>
        <taxon>Dikarya</taxon>
        <taxon>Ascomycota</taxon>
        <taxon>Pezizomycotina</taxon>
        <taxon>Sordariomycetes</taxon>
        <taxon>Xylariomycetidae</taxon>
        <taxon>Amphisphaeriales</taxon>
        <taxon>Apiosporaceae</taxon>
        <taxon>Apiospora</taxon>
    </lineage>
</organism>
<name>A0ABR1TH30_9PEZI</name>
<gene>
    <name evidence="2" type="ORF">PG996_013761</name>
</gene>
<proteinExistence type="predicted"/>
<evidence type="ECO:0000256" key="1">
    <source>
        <dbReference type="SAM" id="MobiDB-lite"/>
    </source>
</evidence>
<reference evidence="2 3" key="1">
    <citation type="submission" date="2023-01" db="EMBL/GenBank/DDBJ databases">
        <title>Analysis of 21 Apiospora genomes using comparative genomics revels a genus with tremendous synthesis potential of carbohydrate active enzymes and secondary metabolites.</title>
        <authorList>
            <person name="Sorensen T."/>
        </authorList>
    </citation>
    <scope>NUCLEOTIDE SEQUENCE [LARGE SCALE GENOMIC DNA]</scope>
    <source>
        <strain evidence="2 3">CBS 83171</strain>
    </source>
</reference>
<comment type="caution">
    <text evidence="2">The sequence shown here is derived from an EMBL/GenBank/DDBJ whole genome shotgun (WGS) entry which is preliminary data.</text>
</comment>
<feature type="compositionally biased region" description="Acidic residues" evidence="1">
    <location>
        <begin position="403"/>
        <end position="424"/>
    </location>
</feature>
<dbReference type="Proteomes" id="UP001446871">
    <property type="component" value="Unassembled WGS sequence"/>
</dbReference>
<dbReference type="EMBL" id="JAQQWM010000009">
    <property type="protein sequence ID" value="KAK8045697.1"/>
    <property type="molecule type" value="Genomic_DNA"/>
</dbReference>
<feature type="compositionally biased region" description="Basic and acidic residues" evidence="1">
    <location>
        <begin position="373"/>
        <end position="388"/>
    </location>
</feature>
<accession>A0ABR1TH30</accession>
<evidence type="ECO:0000313" key="2">
    <source>
        <dbReference type="EMBL" id="KAK8045697.1"/>
    </source>
</evidence>
<protein>
    <submittedName>
        <fullName evidence="2">Uncharacterized protein</fullName>
    </submittedName>
</protein>
<feature type="region of interest" description="Disordered" evidence="1">
    <location>
        <begin position="370"/>
        <end position="424"/>
    </location>
</feature>